<organism evidence="2 3">
    <name type="scientific">Alloyangia pacifica</name>
    <dbReference type="NCBI Taxonomy" id="311180"/>
    <lineage>
        <taxon>Bacteria</taxon>
        <taxon>Pseudomonadati</taxon>
        <taxon>Pseudomonadota</taxon>
        <taxon>Alphaproteobacteria</taxon>
        <taxon>Rhodobacterales</taxon>
        <taxon>Roseobacteraceae</taxon>
        <taxon>Alloyangia</taxon>
    </lineage>
</organism>
<protein>
    <submittedName>
        <fullName evidence="2">DUF218 domain-containing protein</fullName>
    </submittedName>
</protein>
<dbReference type="CDD" id="cd06259">
    <property type="entry name" value="YdcF-like"/>
    <property type="match status" value="1"/>
</dbReference>
<dbReference type="PANTHER" id="PTHR30336:SF20">
    <property type="entry name" value="DUF218 DOMAIN-CONTAINING PROTEIN"/>
    <property type="match status" value="1"/>
</dbReference>
<accession>A0A1I6RTR7</accession>
<dbReference type="InterPro" id="IPR051599">
    <property type="entry name" value="Cell_Envelope_Assoc"/>
</dbReference>
<proteinExistence type="predicted"/>
<evidence type="ECO:0000313" key="3">
    <source>
        <dbReference type="Proteomes" id="UP000199392"/>
    </source>
</evidence>
<dbReference type="AlphaFoldDB" id="A0A1I6RTR7"/>
<dbReference type="Pfam" id="PF02698">
    <property type="entry name" value="DUF218"/>
    <property type="match status" value="1"/>
</dbReference>
<keyword evidence="3" id="KW-1185">Reference proteome</keyword>
<evidence type="ECO:0000259" key="1">
    <source>
        <dbReference type="Pfam" id="PF02698"/>
    </source>
</evidence>
<dbReference type="InterPro" id="IPR014729">
    <property type="entry name" value="Rossmann-like_a/b/a_fold"/>
</dbReference>
<dbReference type="PANTHER" id="PTHR30336">
    <property type="entry name" value="INNER MEMBRANE PROTEIN, PROBABLE PERMEASE"/>
    <property type="match status" value="1"/>
</dbReference>
<dbReference type="RefSeq" id="WP_092423208.1">
    <property type="nucleotide sequence ID" value="NZ_FNCL01000003.1"/>
</dbReference>
<dbReference type="Proteomes" id="UP000199392">
    <property type="component" value="Unassembled WGS sequence"/>
</dbReference>
<feature type="domain" description="DUF218" evidence="1">
    <location>
        <begin position="10"/>
        <end position="128"/>
    </location>
</feature>
<sequence length="167" mass="17589">MVAQQGGPRVALVLGAAVWSGGRPSPTLRRRALHAAALWRAGEVSVILASGGVGRHGPSEAAVIAGLCREAGVPEAALMLEERSTSTEENLRLSLPLLRRIGAGEVVVVTDGFHAPRARLVARRLGLVGALGSVRSDSPRVPLSVNRVKAGLREVPAYLWYALRLRG</sequence>
<dbReference type="InterPro" id="IPR003848">
    <property type="entry name" value="DUF218"/>
</dbReference>
<name>A0A1I6RTR7_9RHOB</name>
<dbReference type="STRING" id="311180.SAMN04488050_103408"/>
<reference evidence="3" key="1">
    <citation type="submission" date="2016-10" db="EMBL/GenBank/DDBJ databases">
        <authorList>
            <person name="Varghese N."/>
            <person name="Submissions S."/>
        </authorList>
    </citation>
    <scope>NUCLEOTIDE SEQUENCE [LARGE SCALE GENOMIC DNA]</scope>
    <source>
        <strain evidence="3">DSM 26894</strain>
    </source>
</reference>
<dbReference type="GO" id="GO:0005886">
    <property type="term" value="C:plasma membrane"/>
    <property type="evidence" value="ECO:0007669"/>
    <property type="project" value="TreeGrafter"/>
</dbReference>
<dbReference type="Gene3D" id="3.40.50.620">
    <property type="entry name" value="HUPs"/>
    <property type="match status" value="1"/>
</dbReference>
<dbReference type="EMBL" id="FOZW01000003">
    <property type="protein sequence ID" value="SFS68119.1"/>
    <property type="molecule type" value="Genomic_DNA"/>
</dbReference>
<evidence type="ECO:0000313" key="2">
    <source>
        <dbReference type="EMBL" id="SFS68119.1"/>
    </source>
</evidence>
<gene>
    <name evidence="2" type="ORF">SAMN04488050_103408</name>
</gene>
<dbReference type="OrthoDB" id="9809813at2"/>